<feature type="transmembrane region" description="Helical" evidence="2">
    <location>
        <begin position="22"/>
        <end position="45"/>
    </location>
</feature>
<feature type="region of interest" description="Disordered" evidence="1">
    <location>
        <begin position="72"/>
        <end position="126"/>
    </location>
</feature>
<dbReference type="RefSeq" id="XP_060549079.1">
    <property type="nucleotide sequence ID" value="XM_060693096.1"/>
</dbReference>
<dbReference type="GeneID" id="117667697"/>
<dbReference type="Proteomes" id="UP001652622">
    <property type="component" value="Unplaced"/>
</dbReference>
<feature type="compositionally biased region" description="Polar residues" evidence="1">
    <location>
        <begin position="250"/>
        <end position="260"/>
    </location>
</feature>
<feature type="region of interest" description="Disordered" evidence="1">
    <location>
        <begin position="250"/>
        <end position="321"/>
    </location>
</feature>
<keyword evidence="3" id="KW-1185">Reference proteome</keyword>
<evidence type="ECO:0000313" key="4">
    <source>
        <dbReference type="RefSeq" id="XP_060549079.1"/>
    </source>
</evidence>
<feature type="region of interest" description="Disordered" evidence="1">
    <location>
        <begin position="137"/>
        <end position="156"/>
    </location>
</feature>
<feature type="compositionally biased region" description="Polar residues" evidence="1">
    <location>
        <begin position="84"/>
        <end position="115"/>
    </location>
</feature>
<reference evidence="4 5" key="1">
    <citation type="submission" date="2025-05" db="UniProtKB">
        <authorList>
            <consortium name="RefSeq"/>
        </authorList>
    </citation>
    <scope>IDENTIFICATION</scope>
    <source>
        <tissue evidence="4 5">Blood</tissue>
    </source>
</reference>
<evidence type="ECO:0000313" key="5">
    <source>
        <dbReference type="RefSeq" id="XP_060549080.1"/>
    </source>
</evidence>
<accession>A0ABM3ZL25</accession>
<protein>
    <submittedName>
        <fullName evidence="4 5">Uncharacterized protein LOC117667697</fullName>
    </submittedName>
</protein>
<dbReference type="RefSeq" id="XP_060549080.1">
    <property type="nucleotide sequence ID" value="XM_060693097.1"/>
</dbReference>
<evidence type="ECO:0000256" key="2">
    <source>
        <dbReference type="SAM" id="Phobius"/>
    </source>
</evidence>
<feature type="compositionally biased region" description="Basic and acidic residues" evidence="1">
    <location>
        <begin position="72"/>
        <end position="83"/>
    </location>
</feature>
<keyword evidence="2" id="KW-1133">Transmembrane helix</keyword>
<keyword evidence="2" id="KW-0812">Transmembrane</keyword>
<keyword evidence="2" id="KW-0472">Membrane</keyword>
<evidence type="ECO:0000313" key="3">
    <source>
        <dbReference type="Proteomes" id="UP001652622"/>
    </source>
</evidence>
<proteinExistence type="predicted"/>
<gene>
    <name evidence="4 5" type="primary">LOC117667697</name>
</gene>
<evidence type="ECO:0000256" key="1">
    <source>
        <dbReference type="SAM" id="MobiDB-lite"/>
    </source>
</evidence>
<organism evidence="3 4">
    <name type="scientific">Pantherophis guttatus</name>
    <name type="common">Corn snake</name>
    <name type="synonym">Elaphe guttata</name>
    <dbReference type="NCBI Taxonomy" id="94885"/>
    <lineage>
        <taxon>Eukaryota</taxon>
        <taxon>Metazoa</taxon>
        <taxon>Chordata</taxon>
        <taxon>Craniata</taxon>
        <taxon>Vertebrata</taxon>
        <taxon>Euteleostomi</taxon>
        <taxon>Lepidosauria</taxon>
        <taxon>Squamata</taxon>
        <taxon>Bifurcata</taxon>
        <taxon>Unidentata</taxon>
        <taxon>Episquamata</taxon>
        <taxon>Toxicofera</taxon>
        <taxon>Serpentes</taxon>
        <taxon>Colubroidea</taxon>
        <taxon>Colubridae</taxon>
        <taxon>Colubrinae</taxon>
        <taxon>Pantherophis</taxon>
    </lineage>
</organism>
<name>A0ABM3ZL25_PANGU</name>
<sequence>MAAHLTENMELTSFFKLPFSQLIGSLGSVAPIILMILLLLLCFPFKRKKHRLSIRTRKKDLNMSELIDLTKLEDGLPPEREPFSDQSLHKGNTLPSHQAQEQSNGFSSELQQGNADSPKYTEVVNSSQQTMEKLNMNQQRSLSPQAPGSNVSSPSPLQFRKLPVTPKEACLSRMLPLTQNLDNLVYESIGIKEQELYSKDRLEGRTDCQMAANDNPICATTNGFGAGPAVLGGKDSEVAGSNNVHMQLSPAQPCQESYGQLQERAPEKEAPQAQLEPDSRRLSAMYARVCKRTKASQPVQPENRDEPKEQEEEEPPPIPEKCFEHIYESLKVCGEMQDGGL</sequence>